<dbReference type="Ensembl" id="ENSOGAT00000014467.2">
    <property type="protein sequence ID" value="ENSOGAP00000012960.2"/>
    <property type="gene ID" value="ENSOGAG00000014464.2"/>
</dbReference>
<dbReference type="Proteomes" id="UP000005225">
    <property type="component" value="Unassembled WGS sequence"/>
</dbReference>
<dbReference type="GeneID" id="100955174"/>
<feature type="compositionally biased region" description="Polar residues" evidence="1">
    <location>
        <begin position="136"/>
        <end position="146"/>
    </location>
</feature>
<dbReference type="PANTHER" id="PTHR37350:SF1">
    <property type="entry name" value="PROTEIN GAPT"/>
    <property type="match status" value="1"/>
</dbReference>
<evidence type="ECO:0000313" key="4">
    <source>
        <dbReference type="Proteomes" id="UP000005225"/>
    </source>
</evidence>
<dbReference type="OMA" id="WHWKHRN"/>
<dbReference type="Pfam" id="PF11770">
    <property type="entry name" value="GAPT"/>
    <property type="match status" value="1"/>
</dbReference>
<dbReference type="GO" id="GO:0001782">
    <property type="term" value="P:B cell homeostasis"/>
    <property type="evidence" value="ECO:0007669"/>
    <property type="project" value="TreeGrafter"/>
</dbReference>
<keyword evidence="4" id="KW-1185">Reference proteome</keyword>
<dbReference type="GO" id="GO:0002322">
    <property type="term" value="P:B cell proliferation involved in immune response"/>
    <property type="evidence" value="ECO:0007669"/>
    <property type="project" value="TreeGrafter"/>
</dbReference>
<sequence length="156" mass="17829">MLKSYGNTSAAILVGAALLLLVMICGIGCVWHWKHNDSMRFTLPKVLQRRSSKKKDYTKTSILSPRIFGLKHNTSVETQRCSSTVEGNNIQENYENVQTGPPKAMEETDKELYENTRQSNFQDHIYGNETSSEYYNFQKPSTSQVPQDEDIYILPD</sequence>
<dbReference type="GeneTree" id="ENSGT00390000011255"/>
<dbReference type="RefSeq" id="XP_003782793.1">
    <property type="nucleotide sequence ID" value="XM_003782745.2"/>
</dbReference>
<dbReference type="OrthoDB" id="9832665at2759"/>
<reference evidence="3" key="3">
    <citation type="submission" date="2025-09" db="UniProtKB">
        <authorList>
            <consortium name="Ensembl"/>
        </authorList>
    </citation>
    <scope>IDENTIFICATION</scope>
</reference>
<keyword evidence="2" id="KW-0812">Transmembrane</keyword>
<feature type="region of interest" description="Disordered" evidence="1">
    <location>
        <begin position="136"/>
        <end position="156"/>
    </location>
</feature>
<dbReference type="eggNOG" id="ENOG502TKNI">
    <property type="taxonomic scope" value="Eukaryota"/>
</dbReference>
<gene>
    <name evidence="3" type="primary">GAPT</name>
</gene>
<dbReference type="GO" id="GO:0005886">
    <property type="term" value="C:plasma membrane"/>
    <property type="evidence" value="ECO:0007669"/>
    <property type="project" value="Ensembl"/>
</dbReference>
<dbReference type="PRINTS" id="PR02077">
    <property type="entry name" value="PROTEINGAPT"/>
</dbReference>
<evidence type="ECO:0000256" key="1">
    <source>
        <dbReference type="SAM" id="MobiDB-lite"/>
    </source>
</evidence>
<dbReference type="FunCoup" id="H0XB95">
    <property type="interactions" value="59"/>
</dbReference>
<keyword evidence="2" id="KW-1133">Transmembrane helix</keyword>
<dbReference type="PANTHER" id="PTHR37350">
    <property type="entry name" value="PROTEIN GAPT"/>
    <property type="match status" value="1"/>
</dbReference>
<feature type="compositionally biased region" description="Polar residues" evidence="1">
    <location>
        <begin position="83"/>
        <end position="99"/>
    </location>
</feature>
<feature type="transmembrane region" description="Helical" evidence="2">
    <location>
        <begin position="12"/>
        <end position="33"/>
    </location>
</feature>
<dbReference type="CTD" id="202309"/>
<reference evidence="4" key="1">
    <citation type="submission" date="2011-03" db="EMBL/GenBank/DDBJ databases">
        <title>Version 3 of the genome sequence of Otolemur garnettii (Bushbaby).</title>
        <authorList>
            <consortium name="The Broad Institute Genome Sequencing Platform"/>
            <person name="Di Palma F."/>
            <person name="Johnson J."/>
            <person name="Lander E.S."/>
            <person name="Lindblad-Toh K."/>
            <person name="Jaffe D.B."/>
            <person name="Gnerre S."/>
            <person name="MacCallum I."/>
            <person name="Przybylski D."/>
            <person name="Ribeiro F.J."/>
            <person name="Burton J.N."/>
            <person name="Walker B.J."/>
            <person name="Sharpe T."/>
            <person name="Hall G."/>
        </authorList>
    </citation>
    <scope>NUCLEOTIDE SEQUENCE [LARGE SCALE GENOMIC DNA]</scope>
</reference>
<name>H0XB95_OTOGA</name>
<dbReference type="AlphaFoldDB" id="H0XB95"/>
<keyword evidence="2" id="KW-0472">Membrane</keyword>
<organism evidence="3 4">
    <name type="scientific">Otolemur garnettii</name>
    <name type="common">Small-eared galago</name>
    <name type="synonym">Garnett's greater bushbaby</name>
    <dbReference type="NCBI Taxonomy" id="30611"/>
    <lineage>
        <taxon>Eukaryota</taxon>
        <taxon>Metazoa</taxon>
        <taxon>Chordata</taxon>
        <taxon>Craniata</taxon>
        <taxon>Vertebrata</taxon>
        <taxon>Euteleostomi</taxon>
        <taxon>Mammalia</taxon>
        <taxon>Eutheria</taxon>
        <taxon>Euarchontoglires</taxon>
        <taxon>Primates</taxon>
        <taxon>Strepsirrhini</taxon>
        <taxon>Lorisiformes</taxon>
        <taxon>Galagidae</taxon>
        <taxon>Otolemur</taxon>
    </lineage>
</organism>
<accession>H0XB95</accession>
<evidence type="ECO:0000313" key="3">
    <source>
        <dbReference type="Ensembl" id="ENSOGAP00000012960.2"/>
    </source>
</evidence>
<feature type="region of interest" description="Disordered" evidence="1">
    <location>
        <begin position="83"/>
        <end position="106"/>
    </location>
</feature>
<protein>
    <submittedName>
        <fullName evidence="3">GRB2 binding adaptor protein, transmembrane</fullName>
    </submittedName>
</protein>
<dbReference type="EMBL" id="AAQR03013120">
    <property type="status" value="NOT_ANNOTATED_CDS"/>
    <property type="molecule type" value="Genomic_DNA"/>
</dbReference>
<proteinExistence type="predicted"/>
<dbReference type="InterPro" id="IPR021082">
    <property type="entry name" value="Protein_GAPT"/>
</dbReference>
<dbReference type="InParanoid" id="H0XB95"/>
<dbReference type="GO" id="GO:0005794">
    <property type="term" value="C:Golgi apparatus"/>
    <property type="evidence" value="ECO:0007669"/>
    <property type="project" value="Ensembl"/>
</dbReference>
<evidence type="ECO:0000256" key="2">
    <source>
        <dbReference type="SAM" id="Phobius"/>
    </source>
</evidence>
<reference evidence="3" key="2">
    <citation type="submission" date="2025-08" db="UniProtKB">
        <authorList>
            <consortium name="Ensembl"/>
        </authorList>
    </citation>
    <scope>IDENTIFICATION</scope>
</reference>
<dbReference type="KEGG" id="oga:100955174"/>
<feature type="compositionally biased region" description="Acidic residues" evidence="1">
    <location>
        <begin position="147"/>
        <end position="156"/>
    </location>
</feature>
<dbReference type="HOGENOM" id="CLU_1668861_0_0_1"/>